<dbReference type="InterPro" id="IPR043917">
    <property type="entry name" value="DUF5753"/>
</dbReference>
<feature type="domain" description="HTH cro/C1-type" evidence="1">
    <location>
        <begin position="15"/>
        <end position="70"/>
    </location>
</feature>
<evidence type="ECO:0000259" key="1">
    <source>
        <dbReference type="SMART" id="SM00530"/>
    </source>
</evidence>
<evidence type="ECO:0000313" key="3">
    <source>
        <dbReference type="Proteomes" id="UP000584374"/>
    </source>
</evidence>
<accession>A0A840QG55</accession>
<dbReference type="Gene3D" id="1.10.260.40">
    <property type="entry name" value="lambda repressor-like DNA-binding domains"/>
    <property type="match status" value="1"/>
</dbReference>
<proteinExistence type="predicted"/>
<dbReference type="SMART" id="SM00530">
    <property type="entry name" value="HTH_XRE"/>
    <property type="match status" value="1"/>
</dbReference>
<dbReference type="SUPFAM" id="SSF47413">
    <property type="entry name" value="lambda repressor-like DNA-binding domains"/>
    <property type="match status" value="1"/>
</dbReference>
<comment type="caution">
    <text evidence="2">The sequence shown here is derived from an EMBL/GenBank/DDBJ whole genome shotgun (WGS) entry which is preliminary data.</text>
</comment>
<dbReference type="Pfam" id="PF13560">
    <property type="entry name" value="HTH_31"/>
    <property type="match status" value="1"/>
</dbReference>
<evidence type="ECO:0000313" key="2">
    <source>
        <dbReference type="EMBL" id="MBB5157485.1"/>
    </source>
</evidence>
<dbReference type="CDD" id="cd00093">
    <property type="entry name" value="HTH_XRE"/>
    <property type="match status" value="1"/>
</dbReference>
<dbReference type="Pfam" id="PF19054">
    <property type="entry name" value="DUF5753"/>
    <property type="match status" value="1"/>
</dbReference>
<dbReference type="InterPro" id="IPR001387">
    <property type="entry name" value="Cro/C1-type_HTH"/>
</dbReference>
<dbReference type="AlphaFoldDB" id="A0A840QG55"/>
<sequence length="287" mass="32303">MATTPTVRRLLLSNELKRLREEAEVETDQAAKHLGCRVSKISRIELAQNNIQAGDVKLLTELYGATPEHTEILLNLARGQNQRGRWAGHRAVYPEWFRMFVDLERDAASMRSAEVEIIPGLLQTESYIRALHDDGQPIGPDDDVESSVKARKERQAIFTRDDPPEVSFILSESCLRRLVGDTDVMREQLRYLADVARLHNVQIQVLPFNAKTYAGRIVYRFTMLNIPAPGITAPLEFVYVEAHDDARYLDDKAAVSSYASLWGRLQAAALGPVESRDFISEAAEQLG</sequence>
<gene>
    <name evidence="2" type="ORF">BJ970_005019</name>
</gene>
<dbReference type="RefSeq" id="WP_184728399.1">
    <property type="nucleotide sequence ID" value="NZ_JACHIW010000001.1"/>
</dbReference>
<organism evidence="2 3">
    <name type="scientific">Saccharopolyspora phatthalungensis</name>
    <dbReference type="NCBI Taxonomy" id="664693"/>
    <lineage>
        <taxon>Bacteria</taxon>
        <taxon>Bacillati</taxon>
        <taxon>Actinomycetota</taxon>
        <taxon>Actinomycetes</taxon>
        <taxon>Pseudonocardiales</taxon>
        <taxon>Pseudonocardiaceae</taxon>
        <taxon>Saccharopolyspora</taxon>
    </lineage>
</organism>
<dbReference type="InterPro" id="IPR010982">
    <property type="entry name" value="Lambda_DNA-bd_dom_sf"/>
</dbReference>
<keyword evidence="3" id="KW-1185">Reference proteome</keyword>
<dbReference type="GO" id="GO:0003677">
    <property type="term" value="F:DNA binding"/>
    <property type="evidence" value="ECO:0007669"/>
    <property type="project" value="InterPro"/>
</dbReference>
<name>A0A840QG55_9PSEU</name>
<dbReference type="EMBL" id="JACHIW010000001">
    <property type="protein sequence ID" value="MBB5157485.1"/>
    <property type="molecule type" value="Genomic_DNA"/>
</dbReference>
<dbReference type="Proteomes" id="UP000584374">
    <property type="component" value="Unassembled WGS sequence"/>
</dbReference>
<reference evidence="2 3" key="1">
    <citation type="submission" date="2020-08" db="EMBL/GenBank/DDBJ databases">
        <title>Sequencing the genomes of 1000 actinobacteria strains.</title>
        <authorList>
            <person name="Klenk H.-P."/>
        </authorList>
    </citation>
    <scope>NUCLEOTIDE SEQUENCE [LARGE SCALE GENOMIC DNA]</scope>
    <source>
        <strain evidence="2 3">DSM 45584</strain>
    </source>
</reference>
<protein>
    <submittedName>
        <fullName evidence="2">Transcriptional regulator with XRE-family HTH domain</fullName>
    </submittedName>
</protein>